<keyword evidence="1" id="KW-1133">Transmembrane helix</keyword>
<evidence type="ECO:0000256" key="1">
    <source>
        <dbReference type="SAM" id="Phobius"/>
    </source>
</evidence>
<comment type="caution">
    <text evidence="2">The sequence shown here is derived from an EMBL/GenBank/DDBJ whole genome shotgun (WGS) entry which is preliminary data.</text>
</comment>
<keyword evidence="1" id="KW-0812">Transmembrane</keyword>
<feature type="transmembrane region" description="Helical" evidence="1">
    <location>
        <begin position="39"/>
        <end position="65"/>
    </location>
</feature>
<keyword evidence="1" id="KW-0472">Membrane</keyword>
<sequence>MAQDRIAGAIAYAAQGATLRQYLACVDLLLDLARPGRDWLALGGFCIVGLVPSLKPLFVAVCRAVAPRCRRAGIRRVHILGVCAWDALAAVAAIFAGECIEVSTDSSSIEMNSIMGRTWREEHMTRRRGASPWRQMYTKSEKCAPGGYHPAALSLENIRRFAAWLERAEHVPHAIPGFQDALNVSAPPPMRVDCWQSDGVAVAFEVSFFAELDEVLAAAAELTDAPIVELQTDRWVWLNEWGTRTRTWGEAERESHG</sequence>
<dbReference type="Proteomes" id="UP001150924">
    <property type="component" value="Unassembled WGS sequence"/>
</dbReference>
<name>A0A9X3EQQ1_9BACT</name>
<protein>
    <submittedName>
        <fullName evidence="2">Uncharacterized protein</fullName>
    </submittedName>
</protein>
<dbReference type="EMBL" id="JAPNKE010000002">
    <property type="protein sequence ID" value="MCY1008539.1"/>
    <property type="molecule type" value="Genomic_DNA"/>
</dbReference>
<gene>
    <name evidence="2" type="ORF">OV079_23860</name>
</gene>
<accession>A0A9X3EQQ1</accession>
<dbReference type="RefSeq" id="WP_267771148.1">
    <property type="nucleotide sequence ID" value="NZ_JAPNKE010000002.1"/>
</dbReference>
<evidence type="ECO:0000313" key="3">
    <source>
        <dbReference type="Proteomes" id="UP001150924"/>
    </source>
</evidence>
<proteinExistence type="predicted"/>
<feature type="transmembrane region" description="Helical" evidence="1">
    <location>
        <begin position="77"/>
        <end position="97"/>
    </location>
</feature>
<keyword evidence="3" id="KW-1185">Reference proteome</keyword>
<organism evidence="2 3">
    <name type="scientific">Nannocystis pusilla</name>
    <dbReference type="NCBI Taxonomy" id="889268"/>
    <lineage>
        <taxon>Bacteria</taxon>
        <taxon>Pseudomonadati</taxon>
        <taxon>Myxococcota</taxon>
        <taxon>Polyangia</taxon>
        <taxon>Nannocystales</taxon>
        <taxon>Nannocystaceae</taxon>
        <taxon>Nannocystis</taxon>
    </lineage>
</organism>
<dbReference type="AlphaFoldDB" id="A0A9X3EQQ1"/>
<reference evidence="2" key="1">
    <citation type="submission" date="2022-11" db="EMBL/GenBank/DDBJ databases">
        <title>Minimal conservation of predation-associated metabolite biosynthetic gene clusters underscores biosynthetic potential of Myxococcota including descriptions for ten novel species: Archangium lansinium sp. nov., Myxococcus landrumus sp. nov., Nannocystis bai.</title>
        <authorList>
            <person name="Ahearne A."/>
            <person name="Stevens C."/>
            <person name="Phillips K."/>
        </authorList>
    </citation>
    <scope>NUCLEOTIDE SEQUENCE</scope>
    <source>
        <strain evidence="2">Na p29</strain>
    </source>
</reference>
<evidence type="ECO:0000313" key="2">
    <source>
        <dbReference type="EMBL" id="MCY1008539.1"/>
    </source>
</evidence>